<organism evidence="1 2">
    <name type="scientific">Roseburia intestinalis</name>
    <dbReference type="NCBI Taxonomy" id="166486"/>
    <lineage>
        <taxon>Bacteria</taxon>
        <taxon>Bacillati</taxon>
        <taxon>Bacillota</taxon>
        <taxon>Clostridia</taxon>
        <taxon>Lachnospirales</taxon>
        <taxon>Lachnospiraceae</taxon>
        <taxon>Roseburia</taxon>
    </lineage>
</organism>
<dbReference type="PaxDb" id="166486-ERS852572_02227"/>
<dbReference type="EMBL" id="CYXZ01000016">
    <property type="protein sequence ID" value="CUN16675.1"/>
    <property type="molecule type" value="Genomic_DNA"/>
</dbReference>
<sequence length="167" mass="17808">MIPHFAEYGVIFIFFRRKVFLKTDGGKTGKHLVKEVKRDLQQVGFRSADRAGVVDIAGVYQKDISCVQQKGFLAAEDMHGAGGDVEDLDMCVPVAWDELVVGLVDVEVDGEFGFGGDDFVGGHGGGDSFLLGEIDLWHAGVLASLPAVCMAPECPGKAEPVTAFSCS</sequence>
<evidence type="ECO:0000313" key="2">
    <source>
        <dbReference type="Proteomes" id="UP000095350"/>
    </source>
</evidence>
<protein>
    <submittedName>
        <fullName evidence="1">Uncharacterized protein</fullName>
    </submittedName>
</protein>
<gene>
    <name evidence="1" type="ORF">ERS852572_02227</name>
</gene>
<dbReference type="Proteomes" id="UP000095350">
    <property type="component" value="Unassembled WGS sequence"/>
</dbReference>
<reference evidence="1 2" key="1">
    <citation type="submission" date="2015-09" db="EMBL/GenBank/DDBJ databases">
        <authorList>
            <consortium name="Pathogen Informatics"/>
        </authorList>
    </citation>
    <scope>NUCLEOTIDE SEQUENCE [LARGE SCALE GENOMIC DNA]</scope>
    <source>
        <strain evidence="1 2">2789STDY5834960</strain>
    </source>
</reference>
<proteinExistence type="predicted"/>
<accession>A0A173URQ2</accession>
<evidence type="ECO:0000313" key="1">
    <source>
        <dbReference type="EMBL" id="CUN16675.1"/>
    </source>
</evidence>
<name>A0A173URQ2_9FIRM</name>
<dbReference type="AlphaFoldDB" id="A0A173URQ2"/>